<name>A0A2S1GMC9_9CAUD</name>
<keyword evidence="2" id="KW-1185">Reference proteome</keyword>
<evidence type="ECO:0000313" key="2">
    <source>
        <dbReference type="Proteomes" id="UP000246316"/>
    </source>
</evidence>
<dbReference type="KEGG" id="vg:65112676"/>
<dbReference type="Proteomes" id="UP000246316">
    <property type="component" value="Segment"/>
</dbReference>
<dbReference type="Pfam" id="PF23772">
    <property type="entry name" value="Phage_g100"/>
    <property type="match status" value="1"/>
</dbReference>
<proteinExistence type="predicted"/>
<dbReference type="RefSeq" id="YP_010095042.1">
    <property type="nucleotide sequence ID" value="NC_055743.1"/>
</dbReference>
<organism evidence="1 2">
    <name type="scientific">Erwinia phage Cronus</name>
    <dbReference type="NCBI Taxonomy" id="2163633"/>
    <lineage>
        <taxon>Viruses</taxon>
        <taxon>Duplodnaviria</taxon>
        <taxon>Heunggongvirae</taxon>
        <taxon>Uroviricota</taxon>
        <taxon>Caudoviricetes</taxon>
        <taxon>Pantevenvirales</taxon>
        <taxon>Straboviridae</taxon>
        <taxon>Tevenvirinae</taxon>
        <taxon>Risoevirus</taxon>
        <taxon>Risoevirus cronus</taxon>
        <taxon>Roskildevirus cronus</taxon>
    </lineage>
</organism>
<dbReference type="GeneID" id="65112676"/>
<accession>A0A2S1GMC9</accession>
<sequence length="142" mass="16317">MSKAIKFNEVHKLVPGVKLFHIIGAPRNRLFNVNDITEFEIMSNVYNEPHEGIPGEVLWMDGVFTHFNHAGVVLVKGDKRNASLRDGGISRDGTVYNLNRFFWTHQDAQLFLRELNCGVFSDEVDQKEFNKRGAPKTWLGWE</sequence>
<dbReference type="EMBL" id="MH059636">
    <property type="protein sequence ID" value="AWD90534.1"/>
    <property type="molecule type" value="Genomic_DNA"/>
</dbReference>
<dbReference type="InterPro" id="IPR057112">
    <property type="entry name" value="Phage_g100"/>
</dbReference>
<protein>
    <submittedName>
        <fullName evidence="1">Uncharacterized protein</fullName>
    </submittedName>
</protein>
<reference evidence="1" key="1">
    <citation type="submission" date="2018-03" db="EMBL/GenBank/DDBJ databases">
        <title>Phage therapy in agriculture - a green tech approach to combat plant pathogenic bacteria.</title>
        <authorList>
            <person name="Carstens A.B."/>
            <person name="Djurhuus A.M."/>
            <person name="Hansen L.H."/>
        </authorList>
    </citation>
    <scope>NUCLEOTIDE SEQUENCE [LARGE SCALE GENOMIC DNA]</scope>
</reference>
<evidence type="ECO:0000313" key="1">
    <source>
        <dbReference type="EMBL" id="AWD90534.1"/>
    </source>
</evidence>